<dbReference type="PANTHER" id="PTHR36445:SF1">
    <property type="entry name" value="GTP CYCLOHYDROLASE MPTA"/>
    <property type="match status" value="1"/>
</dbReference>
<dbReference type="GO" id="GO:0003934">
    <property type="term" value="F:GTP cyclohydrolase I activity"/>
    <property type="evidence" value="ECO:0007669"/>
    <property type="project" value="UniProtKB-UniRule"/>
</dbReference>
<dbReference type="KEGG" id="aco:Amico_1413"/>
<dbReference type="InterPro" id="IPR003801">
    <property type="entry name" value="GTP_cyclohydrolase_FolE2/MptA"/>
</dbReference>
<organism evidence="3 4">
    <name type="scientific">Aminobacterium colombiense (strain DSM 12261 / ALA-1)</name>
    <dbReference type="NCBI Taxonomy" id="572547"/>
    <lineage>
        <taxon>Bacteria</taxon>
        <taxon>Thermotogati</taxon>
        <taxon>Synergistota</taxon>
        <taxon>Synergistia</taxon>
        <taxon>Synergistales</taxon>
        <taxon>Aminobacteriaceae</taxon>
        <taxon>Aminobacterium</taxon>
    </lineage>
</organism>
<evidence type="ECO:0000313" key="3">
    <source>
        <dbReference type="EMBL" id="ADE57530.1"/>
    </source>
</evidence>
<feature type="site" description="May be catalytically important" evidence="2">
    <location>
        <position position="144"/>
    </location>
</feature>
<comment type="catalytic activity">
    <reaction evidence="2">
        <text>GTP + H2O = 7,8-dihydroneopterin 3'-triphosphate + formate + H(+)</text>
        <dbReference type="Rhea" id="RHEA:17473"/>
        <dbReference type="ChEBI" id="CHEBI:15377"/>
        <dbReference type="ChEBI" id="CHEBI:15378"/>
        <dbReference type="ChEBI" id="CHEBI:15740"/>
        <dbReference type="ChEBI" id="CHEBI:37565"/>
        <dbReference type="ChEBI" id="CHEBI:58462"/>
        <dbReference type="EC" id="3.5.4.16"/>
    </reaction>
</comment>
<dbReference type="STRING" id="572547.Amico_1413"/>
<evidence type="ECO:0000256" key="1">
    <source>
        <dbReference type="ARBA" id="ARBA00022801"/>
    </source>
</evidence>
<keyword evidence="4" id="KW-1185">Reference proteome</keyword>
<dbReference type="HOGENOM" id="CLU_062816_1_1_0"/>
<evidence type="ECO:0000256" key="2">
    <source>
        <dbReference type="HAMAP-Rule" id="MF_01527"/>
    </source>
</evidence>
<protein>
    <recommendedName>
        <fullName evidence="2">GTP cyclohydrolase FolE2</fullName>
        <ecNumber evidence="2">3.5.4.16</ecNumber>
    </recommendedName>
</protein>
<reference evidence="3 4" key="1">
    <citation type="journal article" date="2010" name="Stand. Genomic Sci.">
        <title>Complete genome sequence of Aminobacterium colombiense type strain (ALA-1).</title>
        <authorList>
            <person name="Chertkov O."/>
            <person name="Sikorski J."/>
            <person name="Brambilla E."/>
            <person name="Lapidus A."/>
            <person name="Copeland A."/>
            <person name="Glavina Del Rio T."/>
            <person name="Nolan M."/>
            <person name="Lucas S."/>
            <person name="Tice H."/>
            <person name="Cheng J.F."/>
            <person name="Han C."/>
            <person name="Detter J.C."/>
            <person name="Bruce D."/>
            <person name="Tapia R."/>
            <person name="Goodwin L."/>
            <person name="Pitluck S."/>
            <person name="Liolios K."/>
            <person name="Ivanova N."/>
            <person name="Mavromatis K."/>
            <person name="Ovchinnikova G."/>
            <person name="Pati A."/>
            <person name="Chen A."/>
            <person name="Palaniappan K."/>
            <person name="Land M."/>
            <person name="Hauser L."/>
            <person name="Chang Y.J."/>
            <person name="Jeffries C.D."/>
            <person name="Spring S."/>
            <person name="Rohde M."/>
            <person name="Goker M."/>
            <person name="Bristow J."/>
            <person name="Eisen J.A."/>
            <person name="Markowitz V."/>
            <person name="Hugenholtz P."/>
            <person name="Kyrpides N.C."/>
            <person name="Klenk H.P."/>
        </authorList>
    </citation>
    <scope>NUCLEOTIDE SEQUENCE [LARGE SCALE GENOMIC DNA]</scope>
    <source>
        <strain evidence="4">DSM 12261 / ALA-1</strain>
    </source>
</reference>
<comment type="pathway">
    <text evidence="2">Cofactor biosynthesis; 7,8-dihydroneopterin triphosphate biosynthesis; 7,8-dihydroneopterin triphosphate from GTP: step 1/1.</text>
</comment>
<dbReference type="Gene3D" id="3.10.270.10">
    <property type="entry name" value="Urate Oxidase"/>
    <property type="match status" value="1"/>
</dbReference>
<sequence>MRDVQNERDSRKIPIDLVGVRNLSYPIIVLDRQQNEQRTVAEISMAVSLPHHYRGTHMSRFIEVLEEFQGKVTLSQMEHITEHLRKVLHADRAEITFQFPYFMRRYAPVTNLPSYSRYDVTFWSQKSDTFDLVTTVSVPVQTLCPCSKEISEAGAHNQRGRIDISARMKNFVWIEELVEIAERCGSAPLHTLLKREDEKYVTEEAYNNAKFVEDVLRDTALALEAEPRISWYKVRVVSSESIHNHDAFAELERHVAHGGSI</sequence>
<dbReference type="PANTHER" id="PTHR36445">
    <property type="entry name" value="GTP CYCLOHYDROLASE MPTA"/>
    <property type="match status" value="1"/>
</dbReference>
<comment type="similarity">
    <text evidence="2">Belongs to the GTP cyclohydrolase IV family.</text>
</comment>
<dbReference type="OrthoDB" id="9774824at2"/>
<dbReference type="EMBL" id="CP001997">
    <property type="protein sequence ID" value="ADE57530.1"/>
    <property type="molecule type" value="Genomic_DNA"/>
</dbReference>
<dbReference type="RefSeq" id="WP_013048793.1">
    <property type="nucleotide sequence ID" value="NC_014011.1"/>
</dbReference>
<dbReference type="AlphaFoldDB" id="D5EG48"/>
<comment type="function">
    <text evidence="2">Converts GTP to 7,8-dihydroneopterin triphosphate.</text>
</comment>
<evidence type="ECO:0000313" key="4">
    <source>
        <dbReference type="Proteomes" id="UP000002366"/>
    </source>
</evidence>
<dbReference type="InterPro" id="IPR022838">
    <property type="entry name" value="GTP_cyclohydrolase_FolE2"/>
</dbReference>
<name>D5EG48_AMICL</name>
<proteinExistence type="inferred from homology"/>
<accession>D5EG48</accession>
<dbReference type="UniPathway" id="UPA00848">
    <property type="reaction ID" value="UER00151"/>
</dbReference>
<dbReference type="EC" id="3.5.4.16" evidence="2"/>
<dbReference type="HAMAP" id="MF_01527_B">
    <property type="entry name" value="GTP_cyclohydrol_B"/>
    <property type="match status" value="1"/>
</dbReference>
<dbReference type="eggNOG" id="COG1469">
    <property type="taxonomic scope" value="Bacteria"/>
</dbReference>
<dbReference type="Proteomes" id="UP000002366">
    <property type="component" value="Chromosome"/>
</dbReference>
<dbReference type="GO" id="GO:0046654">
    <property type="term" value="P:tetrahydrofolate biosynthetic process"/>
    <property type="evidence" value="ECO:0007669"/>
    <property type="project" value="UniProtKB-UniRule"/>
</dbReference>
<dbReference type="Pfam" id="PF02649">
    <property type="entry name" value="GCHY-1"/>
    <property type="match status" value="1"/>
</dbReference>
<gene>
    <name evidence="2" type="primary">folE2</name>
    <name evidence="3" type="ordered locus">Amico_1413</name>
</gene>
<keyword evidence="1 2" id="KW-0378">Hydrolase</keyword>
<dbReference type="NCBIfam" id="NF010200">
    <property type="entry name" value="PRK13674.1-1"/>
    <property type="match status" value="1"/>
</dbReference>